<feature type="region of interest" description="Disordered" evidence="2">
    <location>
        <begin position="1330"/>
        <end position="1468"/>
    </location>
</feature>
<feature type="domain" description="Clu" evidence="3">
    <location>
        <begin position="390"/>
        <end position="634"/>
    </location>
</feature>
<feature type="compositionally biased region" description="Basic and acidic residues" evidence="2">
    <location>
        <begin position="649"/>
        <end position="663"/>
    </location>
</feature>
<keyword evidence="5" id="KW-1185">Reference proteome</keyword>
<dbReference type="Pfam" id="PF13236">
    <property type="entry name" value="CLU"/>
    <property type="match status" value="1"/>
</dbReference>
<proteinExistence type="predicted"/>
<feature type="region of interest" description="Disordered" evidence="2">
    <location>
        <begin position="894"/>
        <end position="913"/>
    </location>
</feature>
<comment type="caution">
    <text evidence="4">The sequence shown here is derived from an EMBL/GenBank/DDBJ whole genome shotgun (WGS) entry which is preliminary data.</text>
</comment>
<sequence>MYIVALPFHSNHDVLVTSFCKNGTVLSAEGMPRVAVICLATEEPVRLHLLIGSLVNPAAMYCLLMSDLGVVVISPGDDIKINVINAASGDDAADIKQDEGTAFPVKIQGAGVESFELQVNAFWLVQDAIMALLSRNEVCPRSNLSLALAGTTLDPHTELQSLKGLKAGAVIRLVEEPYTSHSARVHLARVVELLRASGPHDALREGQSPSVLETLTHTPDSSLPNGKSLKRSLSNSKGESANQDGPPPEYLLPGSSERPLMALLPHSSQPEAPSYLKDFSLSCWHPPPGFRKLQGDFMYMTVVTIEGRHCDITSCPKGFFLNRSTHDMFDPRPAQSTPVCHCLTDLLCHVSPTFKQTFTTLKNRPPQPPVEAMPTPYHTLCWLGPPCASRLHKNTFSRLGVDEQAAAQAPDWNEELQAARDLSQGSLEERLQRDKVLLQVNSAFVRTVMQAAETVVDGFVEPVNGNPEDPAFLWSGLFMSQGATSPVFGGERGRRAAQRLELKCVQAYSDLEGLQGLHTLPTAIVDYRGVRLSAQGLAPGFESSEQDQKDSPASGGLLYGVNAGPQESRQRRQLLALLAQAAKSLFIQRHVVVAPKGHQVPLFTSLDAQGLVGADGRFYLLDVFRSFPVDANFCPEEETQSQTAAGEEESSKSCKENEEKNNGNEKQGWPENYQRASGLPKRFPHSLCRLRPELVQAFIQHKHCQFTQRVKEKMDENGGFEECATACDSRATDAVRAACRDVGSVSDIIFEMRFNPNVFSPGIRFPPSESASTNLQEKLLREAAAFIITHQIPDFCCLHSNEAPMDGASLRQALHQRGINLRYLGHVVKAISQSEDKKQLRHIMRSTIGEIFTRSAKRVFNHFLQGVDVPSLSAAVSHFLSCLLVHHFTPSPVGEEAKKKSRRRGRGVGASESTPWSMLTGSELWNLVCQDAVETYDISDSLGSSPNHLVENYGLQKVSLLREFCLKTGVQKHPESNINSLKTPLRTLYLHQLRLRDYVLENQNKAPFSPDDVLNIFPVVKHIKMPTADASKAYRAAQTSIQKGLLDQAHEQLKEAAYLYGRVCDDLDPEACNCNSLLAKVTFLQGKAAEARSVQLKTVVISERMLGFDHPNTIQQYALLAVYAYAGGETTLAQKCLLRARLLMLTVHGEDHPYTATLDSCLGLVLTEDQTGQFLKNALKLNTSFFGPTDLHTALSHHLLAQWMCSKGDYRSAMTHEKEALSAFTSLFGEDHPQTSCSKEFLGTITKQAVKVERTLRQTGSESAEQTVECLSPTSETVLEQMVLVTGIRRITRSDRFQEYKQKHLERKAAAAKELGFKLPIWPVNSHLVSRDDKSLNKESGKEAGDKGTEAEIKDAESQQENTSTDSGASVLANGHVVEPAEPSKHEEKADVDTNGEVADGEAQTVNEGEMQSASGGKNREINGDVETISSPSALSSKLSWADIVSKSSNGTGGKAVNGVTANGATEE</sequence>
<dbReference type="InterPro" id="IPR033646">
    <property type="entry name" value="CLU-central"/>
</dbReference>
<dbReference type="GO" id="GO:0005737">
    <property type="term" value="C:cytoplasm"/>
    <property type="evidence" value="ECO:0007669"/>
    <property type="project" value="TreeGrafter"/>
</dbReference>
<feature type="region of interest" description="Disordered" evidence="2">
    <location>
        <begin position="540"/>
        <end position="559"/>
    </location>
</feature>
<feature type="compositionally biased region" description="Polar residues" evidence="2">
    <location>
        <begin position="1404"/>
        <end position="1416"/>
    </location>
</feature>
<feature type="compositionally biased region" description="Polar residues" evidence="2">
    <location>
        <begin position="207"/>
        <end position="243"/>
    </location>
</feature>
<dbReference type="SUPFAM" id="SSF48452">
    <property type="entry name" value="TPR-like"/>
    <property type="match status" value="1"/>
</dbReference>
<evidence type="ECO:0000259" key="3">
    <source>
        <dbReference type="PROSITE" id="PS51823"/>
    </source>
</evidence>
<protein>
    <recommendedName>
        <fullName evidence="3">Clu domain-containing protein</fullName>
    </recommendedName>
</protein>
<feature type="region of interest" description="Disordered" evidence="2">
    <location>
        <begin position="636"/>
        <end position="675"/>
    </location>
</feature>
<evidence type="ECO:0000313" key="4">
    <source>
        <dbReference type="EMBL" id="PWA19738.1"/>
    </source>
</evidence>
<name>A0A315V8M4_GAMAF</name>
<evidence type="ECO:0000256" key="2">
    <source>
        <dbReference type="SAM" id="MobiDB-lite"/>
    </source>
</evidence>
<feature type="region of interest" description="Disordered" evidence="2">
    <location>
        <begin position="200"/>
        <end position="256"/>
    </location>
</feature>
<dbReference type="InterPro" id="IPR025697">
    <property type="entry name" value="CLU_dom"/>
</dbReference>
<keyword evidence="1" id="KW-0963">Cytoplasm</keyword>
<feature type="compositionally biased region" description="Low complexity" evidence="2">
    <location>
        <begin position="1430"/>
        <end position="1440"/>
    </location>
</feature>
<dbReference type="InterPro" id="IPR027523">
    <property type="entry name" value="CLU_prot"/>
</dbReference>
<feature type="non-terminal residue" evidence="4">
    <location>
        <position position="1468"/>
    </location>
</feature>
<dbReference type="CDD" id="cd15466">
    <property type="entry name" value="CLU-central"/>
    <property type="match status" value="1"/>
</dbReference>
<feature type="compositionally biased region" description="Basic and acidic residues" evidence="2">
    <location>
        <begin position="1330"/>
        <end position="1357"/>
    </location>
</feature>
<organism evidence="4 5">
    <name type="scientific">Gambusia affinis</name>
    <name type="common">Western mosquitofish</name>
    <name type="synonym">Heterandria affinis</name>
    <dbReference type="NCBI Taxonomy" id="33528"/>
    <lineage>
        <taxon>Eukaryota</taxon>
        <taxon>Metazoa</taxon>
        <taxon>Chordata</taxon>
        <taxon>Craniata</taxon>
        <taxon>Vertebrata</taxon>
        <taxon>Euteleostomi</taxon>
        <taxon>Actinopterygii</taxon>
        <taxon>Neopterygii</taxon>
        <taxon>Teleostei</taxon>
        <taxon>Neoteleostei</taxon>
        <taxon>Acanthomorphata</taxon>
        <taxon>Ovalentaria</taxon>
        <taxon>Atherinomorphae</taxon>
        <taxon>Cyprinodontiformes</taxon>
        <taxon>Poeciliidae</taxon>
        <taxon>Poeciliinae</taxon>
        <taxon>Gambusia</taxon>
    </lineage>
</organism>
<dbReference type="Pfam" id="PF13374">
    <property type="entry name" value="TPR_10"/>
    <property type="match status" value="2"/>
</dbReference>
<dbReference type="GO" id="GO:0003729">
    <property type="term" value="F:mRNA binding"/>
    <property type="evidence" value="ECO:0007669"/>
    <property type="project" value="TreeGrafter"/>
</dbReference>
<evidence type="ECO:0000313" key="5">
    <source>
        <dbReference type="Proteomes" id="UP000250572"/>
    </source>
</evidence>
<dbReference type="InterPro" id="IPR011990">
    <property type="entry name" value="TPR-like_helical_dom_sf"/>
</dbReference>
<dbReference type="GO" id="GO:0048312">
    <property type="term" value="P:intracellular distribution of mitochondria"/>
    <property type="evidence" value="ECO:0007669"/>
    <property type="project" value="TreeGrafter"/>
</dbReference>
<dbReference type="PANTHER" id="PTHR12601:SF41">
    <property type="entry name" value="CLUSTERED MITOCHONDRIA PROTEIN HOMOLOG"/>
    <property type="match status" value="1"/>
</dbReference>
<feature type="compositionally biased region" description="Polar residues" evidence="2">
    <location>
        <begin position="1359"/>
        <end position="1368"/>
    </location>
</feature>
<dbReference type="Proteomes" id="UP000250572">
    <property type="component" value="Unassembled WGS sequence"/>
</dbReference>
<feature type="compositionally biased region" description="Basic and acidic residues" evidence="2">
    <location>
        <begin position="1382"/>
        <end position="1392"/>
    </location>
</feature>
<dbReference type="PANTHER" id="PTHR12601">
    <property type="entry name" value="EUKARYOTIC TRANSLATION INITIATION FACTOR 3 SUBUNIT EIF-3"/>
    <property type="match status" value="1"/>
</dbReference>
<gene>
    <name evidence="4" type="ORF">CCH79_00006960</name>
</gene>
<dbReference type="InterPro" id="IPR023231">
    <property type="entry name" value="GSKIP_dom_sf"/>
</dbReference>
<dbReference type="Pfam" id="PF12807">
    <property type="entry name" value="eIF3_p135"/>
    <property type="match status" value="1"/>
</dbReference>
<dbReference type="EMBL" id="NHOQ01002094">
    <property type="protein sequence ID" value="PWA19738.1"/>
    <property type="molecule type" value="Genomic_DNA"/>
</dbReference>
<accession>A0A315V8M4</accession>
<dbReference type="Gene3D" id="1.25.40.10">
    <property type="entry name" value="Tetratricopeptide repeat domain"/>
    <property type="match status" value="2"/>
</dbReference>
<dbReference type="PROSITE" id="PS51823">
    <property type="entry name" value="CLU"/>
    <property type="match status" value="1"/>
</dbReference>
<reference evidence="4 5" key="1">
    <citation type="journal article" date="2018" name="G3 (Bethesda)">
        <title>A High-Quality Reference Genome for the Invasive Mosquitofish Gambusia affinis Using a Chicago Library.</title>
        <authorList>
            <person name="Hoffberg S.L."/>
            <person name="Troendle N.J."/>
            <person name="Glenn T.C."/>
            <person name="Mahmud O."/>
            <person name="Louha S."/>
            <person name="Chalopin D."/>
            <person name="Bennetzen J.L."/>
            <person name="Mauricio R."/>
        </authorList>
    </citation>
    <scope>NUCLEOTIDE SEQUENCE [LARGE SCALE GENOMIC DNA]</scope>
    <source>
        <strain evidence="4">NE01/NJP1002.9</strain>
        <tissue evidence="4">Muscle</tissue>
    </source>
</reference>
<evidence type="ECO:0000256" key="1">
    <source>
        <dbReference type="ARBA" id="ARBA00022490"/>
    </source>
</evidence>
<dbReference type="SUPFAM" id="SSF103107">
    <property type="entry name" value="Hypothetical protein c14orf129, hspc210"/>
    <property type="match status" value="1"/>
</dbReference>